<dbReference type="Proteomes" id="UP000276864">
    <property type="component" value="Unassembled WGS sequence"/>
</dbReference>
<sequence length="130" mass="14843">MLATSPSHVKRWQRVSQVLHDDENARQNRVQPGKMLRNPASSLSTLGAEYNQNQPFHEQSRDAQYLAKMFGITNKMLYSGSALFATTTAFIPVWISLALPIRHETVGPYNYHRVAKRAARLPWKRLPKAL</sequence>
<proteinExistence type="predicted"/>
<comment type="caution">
    <text evidence="2">The sequence shown here is derived from an EMBL/GenBank/DDBJ whole genome shotgun (WGS) entry which is preliminary data.</text>
</comment>
<evidence type="ECO:0000313" key="3">
    <source>
        <dbReference type="Proteomes" id="UP000276864"/>
    </source>
</evidence>
<keyword evidence="1" id="KW-1133">Transmembrane helix</keyword>
<dbReference type="EMBL" id="QWIM01001789">
    <property type="protein sequence ID" value="RMY21335.1"/>
    <property type="molecule type" value="Genomic_DNA"/>
</dbReference>
<gene>
    <name evidence="2" type="ORF">D0866_12306</name>
</gene>
<reference evidence="2 3" key="1">
    <citation type="journal article" date="2018" name="BMC Genomics">
        <title>Genomic evidence for intraspecific hybridization in a clonal and extremely halotolerant yeast.</title>
        <authorList>
            <person name="Gostincar C."/>
            <person name="Stajich J.E."/>
            <person name="Zupancic J."/>
            <person name="Zalar P."/>
            <person name="Gunde-Cimerman N."/>
        </authorList>
    </citation>
    <scope>NUCLEOTIDE SEQUENCE [LARGE SCALE GENOMIC DNA]</scope>
    <source>
        <strain evidence="2 3">EXF-6651</strain>
    </source>
</reference>
<feature type="transmembrane region" description="Helical" evidence="1">
    <location>
        <begin position="77"/>
        <end position="101"/>
    </location>
</feature>
<dbReference type="AlphaFoldDB" id="A0A3M7A1F4"/>
<keyword evidence="1" id="KW-0812">Transmembrane</keyword>
<keyword evidence="1" id="KW-0472">Membrane</keyword>
<evidence type="ECO:0000256" key="1">
    <source>
        <dbReference type="SAM" id="Phobius"/>
    </source>
</evidence>
<organism evidence="2 3">
    <name type="scientific">Hortaea werneckii</name>
    <name type="common">Black yeast</name>
    <name type="synonym">Cladosporium werneckii</name>
    <dbReference type="NCBI Taxonomy" id="91943"/>
    <lineage>
        <taxon>Eukaryota</taxon>
        <taxon>Fungi</taxon>
        <taxon>Dikarya</taxon>
        <taxon>Ascomycota</taxon>
        <taxon>Pezizomycotina</taxon>
        <taxon>Dothideomycetes</taxon>
        <taxon>Dothideomycetidae</taxon>
        <taxon>Mycosphaerellales</taxon>
        <taxon>Teratosphaeriaceae</taxon>
        <taxon>Hortaea</taxon>
    </lineage>
</organism>
<evidence type="ECO:0000313" key="2">
    <source>
        <dbReference type="EMBL" id="RMY21335.1"/>
    </source>
</evidence>
<accession>A0A3M7A1F4</accession>
<name>A0A3M7A1F4_HORWE</name>
<protein>
    <submittedName>
        <fullName evidence="2">Uncharacterized protein</fullName>
    </submittedName>
</protein>